<accession>A0A8J5NCS7</accession>
<dbReference type="EMBL" id="JAHLQT010002318">
    <property type="protein sequence ID" value="KAG7177412.1"/>
    <property type="molecule type" value="Genomic_DNA"/>
</dbReference>
<dbReference type="GO" id="GO:0016020">
    <property type="term" value="C:membrane"/>
    <property type="evidence" value="ECO:0007669"/>
    <property type="project" value="InterPro"/>
</dbReference>
<proteinExistence type="predicted"/>
<feature type="region of interest" description="Disordered" evidence="1">
    <location>
        <begin position="74"/>
        <end position="177"/>
    </location>
</feature>
<feature type="compositionally biased region" description="Low complexity" evidence="1">
    <location>
        <begin position="98"/>
        <end position="130"/>
    </location>
</feature>
<gene>
    <name evidence="2" type="primary">SK-L</name>
    <name evidence="2" type="ORF">Hamer_G016703</name>
</gene>
<organism evidence="2 3">
    <name type="scientific">Homarus americanus</name>
    <name type="common">American lobster</name>
    <dbReference type="NCBI Taxonomy" id="6706"/>
    <lineage>
        <taxon>Eukaryota</taxon>
        <taxon>Metazoa</taxon>
        <taxon>Ecdysozoa</taxon>
        <taxon>Arthropoda</taxon>
        <taxon>Crustacea</taxon>
        <taxon>Multicrustacea</taxon>
        <taxon>Malacostraca</taxon>
        <taxon>Eumalacostraca</taxon>
        <taxon>Eucarida</taxon>
        <taxon>Decapoda</taxon>
        <taxon>Pleocyemata</taxon>
        <taxon>Astacidea</taxon>
        <taxon>Nephropoidea</taxon>
        <taxon>Nephropidae</taxon>
        <taxon>Homarus</taxon>
    </lineage>
</organism>
<dbReference type="InterPro" id="IPR015449">
    <property type="entry name" value="K_chnl_Ca-activ_SK"/>
</dbReference>
<keyword evidence="3" id="KW-1185">Reference proteome</keyword>
<sequence>MDQRKLMDNANTITDMAKTQNTVYELVSDMSGRQDVLDDRVSSLEDRLTSIQESLDAIPDVLARCLQKHQELLDQRRLTGPSSNSLHPDMAARPGGYPVLSASQSPRSSSVWQQQQQQQQQQPLPQASAPPLFPRTGLSPTLPALTAPATAVNSMSGERSPPAPGSLSAQSLPKSEA</sequence>
<keyword evidence="2" id="KW-0406">Ion transport</keyword>
<reference evidence="2" key="1">
    <citation type="journal article" date="2021" name="Sci. Adv.">
        <title>The American lobster genome reveals insights on longevity, neural, and immune adaptations.</title>
        <authorList>
            <person name="Polinski J.M."/>
            <person name="Zimin A.V."/>
            <person name="Clark K.F."/>
            <person name="Kohn A.B."/>
            <person name="Sadowski N."/>
            <person name="Timp W."/>
            <person name="Ptitsyn A."/>
            <person name="Khanna P."/>
            <person name="Romanova D.Y."/>
            <person name="Williams P."/>
            <person name="Greenwood S.J."/>
            <person name="Moroz L.L."/>
            <person name="Walt D.R."/>
            <person name="Bodnar A.G."/>
        </authorList>
    </citation>
    <scope>NUCLEOTIDE SEQUENCE</scope>
    <source>
        <strain evidence="2">GMGI-L3</strain>
    </source>
</reference>
<protein>
    <submittedName>
        <fullName evidence="2">Small conductance calcium-activated potassium channel protein-like</fullName>
    </submittedName>
</protein>
<evidence type="ECO:0000313" key="3">
    <source>
        <dbReference type="Proteomes" id="UP000747542"/>
    </source>
</evidence>
<dbReference type="GO" id="GO:0016286">
    <property type="term" value="F:small conductance calcium-activated potassium channel activity"/>
    <property type="evidence" value="ECO:0007669"/>
    <property type="project" value="InterPro"/>
</dbReference>
<feature type="compositionally biased region" description="Low complexity" evidence="1">
    <location>
        <begin position="138"/>
        <end position="151"/>
    </location>
</feature>
<evidence type="ECO:0000313" key="2">
    <source>
        <dbReference type="EMBL" id="KAG7177412.1"/>
    </source>
</evidence>
<comment type="caution">
    <text evidence="2">The sequence shown here is derived from an EMBL/GenBank/DDBJ whole genome shotgun (WGS) entry which is preliminary data.</text>
</comment>
<dbReference type="PANTHER" id="PTHR10153">
    <property type="entry name" value="SMALL CONDUCTANCE CALCIUM-ACTIVATED POTASSIUM CHANNEL"/>
    <property type="match status" value="1"/>
</dbReference>
<keyword evidence="2" id="KW-0407">Ion channel</keyword>
<dbReference type="AlphaFoldDB" id="A0A8J5NCS7"/>
<dbReference type="Proteomes" id="UP000747542">
    <property type="component" value="Unassembled WGS sequence"/>
</dbReference>
<feature type="compositionally biased region" description="Polar residues" evidence="1">
    <location>
        <begin position="167"/>
        <end position="177"/>
    </location>
</feature>
<name>A0A8J5NCS7_HOMAM</name>
<keyword evidence="2" id="KW-0813">Transport</keyword>
<evidence type="ECO:0000256" key="1">
    <source>
        <dbReference type="SAM" id="MobiDB-lite"/>
    </source>
</evidence>